<keyword evidence="2" id="KW-1185">Reference proteome</keyword>
<gene>
    <name evidence="1" type="ORF">OIU74_027060</name>
</gene>
<organism evidence="1 2">
    <name type="scientific">Salix koriyanagi</name>
    <dbReference type="NCBI Taxonomy" id="2511006"/>
    <lineage>
        <taxon>Eukaryota</taxon>
        <taxon>Viridiplantae</taxon>
        <taxon>Streptophyta</taxon>
        <taxon>Embryophyta</taxon>
        <taxon>Tracheophyta</taxon>
        <taxon>Spermatophyta</taxon>
        <taxon>Magnoliopsida</taxon>
        <taxon>eudicotyledons</taxon>
        <taxon>Gunneridae</taxon>
        <taxon>Pentapetalae</taxon>
        <taxon>rosids</taxon>
        <taxon>fabids</taxon>
        <taxon>Malpighiales</taxon>
        <taxon>Salicaceae</taxon>
        <taxon>Saliceae</taxon>
        <taxon>Salix</taxon>
    </lineage>
</organism>
<reference evidence="1" key="1">
    <citation type="submission" date="2022-11" db="EMBL/GenBank/DDBJ databases">
        <authorList>
            <person name="Hyden B.L."/>
            <person name="Feng K."/>
            <person name="Yates T."/>
            <person name="Jawdy S."/>
            <person name="Smart L.B."/>
            <person name="Muchero W."/>
        </authorList>
    </citation>
    <scope>NUCLEOTIDE SEQUENCE</scope>
    <source>
        <tissue evidence="1">Shoot tip</tissue>
    </source>
</reference>
<name>A0A9Q1A4S9_9ROSI</name>
<sequence>MACIISSSAALSTRSLISTDSIPTRSTCSIKPNSISWTSSFPTLNISFNDNKPSSINK</sequence>
<feature type="non-terminal residue" evidence="1">
    <location>
        <position position="58"/>
    </location>
</feature>
<protein>
    <submittedName>
        <fullName evidence="1">Uncharacterized protein</fullName>
    </submittedName>
</protein>
<evidence type="ECO:0000313" key="2">
    <source>
        <dbReference type="Proteomes" id="UP001151752"/>
    </source>
</evidence>
<comment type="caution">
    <text evidence="1">The sequence shown here is derived from an EMBL/GenBank/DDBJ whole genome shotgun (WGS) entry which is preliminary data.</text>
</comment>
<dbReference type="EMBL" id="JAPFFM010000007">
    <property type="protein sequence ID" value="KAJ6757902.1"/>
    <property type="molecule type" value="Genomic_DNA"/>
</dbReference>
<reference evidence="1" key="2">
    <citation type="journal article" date="2023" name="Int. J. Mol. Sci.">
        <title>De Novo Assembly and Annotation of 11 Diverse Shrub Willow (Salix) Genomes Reveals Novel Gene Organization in Sex-Linked Regions.</title>
        <authorList>
            <person name="Hyden B."/>
            <person name="Feng K."/>
            <person name="Yates T.B."/>
            <person name="Jawdy S."/>
            <person name="Cereghino C."/>
            <person name="Smart L.B."/>
            <person name="Muchero W."/>
        </authorList>
    </citation>
    <scope>NUCLEOTIDE SEQUENCE</scope>
    <source>
        <tissue evidence="1">Shoot tip</tissue>
    </source>
</reference>
<dbReference type="AlphaFoldDB" id="A0A9Q1A4S9"/>
<dbReference type="Proteomes" id="UP001151752">
    <property type="component" value="Chromosome 13"/>
</dbReference>
<accession>A0A9Q1A4S9</accession>
<proteinExistence type="predicted"/>
<evidence type="ECO:0000313" key="1">
    <source>
        <dbReference type="EMBL" id="KAJ6757902.1"/>
    </source>
</evidence>